<dbReference type="Proteomes" id="UP000822688">
    <property type="component" value="Chromosome 12"/>
</dbReference>
<evidence type="ECO:0000256" key="1">
    <source>
        <dbReference type="SAM" id="Phobius"/>
    </source>
</evidence>
<reference evidence="2" key="1">
    <citation type="submission" date="2020-06" db="EMBL/GenBank/DDBJ databases">
        <title>WGS assembly of Ceratodon purpureus strain R40.</title>
        <authorList>
            <person name="Carey S.B."/>
            <person name="Jenkins J."/>
            <person name="Shu S."/>
            <person name="Lovell J.T."/>
            <person name="Sreedasyam A."/>
            <person name="Maumus F."/>
            <person name="Tiley G.P."/>
            <person name="Fernandez-Pozo N."/>
            <person name="Barry K."/>
            <person name="Chen C."/>
            <person name="Wang M."/>
            <person name="Lipzen A."/>
            <person name="Daum C."/>
            <person name="Saski C.A."/>
            <person name="Payton A.C."/>
            <person name="Mcbreen J.C."/>
            <person name="Conrad R.E."/>
            <person name="Kollar L.M."/>
            <person name="Olsson S."/>
            <person name="Huttunen S."/>
            <person name="Landis J.B."/>
            <person name="Wickett N.J."/>
            <person name="Johnson M.G."/>
            <person name="Rensing S.A."/>
            <person name="Grimwood J."/>
            <person name="Schmutz J."/>
            <person name="Mcdaniel S.F."/>
        </authorList>
    </citation>
    <scope>NUCLEOTIDE SEQUENCE</scope>
    <source>
        <strain evidence="2">R40</strain>
    </source>
</reference>
<proteinExistence type="predicted"/>
<keyword evidence="1" id="KW-0812">Transmembrane</keyword>
<organism evidence="2 3">
    <name type="scientific">Ceratodon purpureus</name>
    <name type="common">Fire moss</name>
    <name type="synonym">Dicranum purpureum</name>
    <dbReference type="NCBI Taxonomy" id="3225"/>
    <lineage>
        <taxon>Eukaryota</taxon>
        <taxon>Viridiplantae</taxon>
        <taxon>Streptophyta</taxon>
        <taxon>Embryophyta</taxon>
        <taxon>Bryophyta</taxon>
        <taxon>Bryophytina</taxon>
        <taxon>Bryopsida</taxon>
        <taxon>Dicranidae</taxon>
        <taxon>Pseudoditrichales</taxon>
        <taxon>Ditrichaceae</taxon>
        <taxon>Ceratodon</taxon>
    </lineage>
</organism>
<keyword evidence="1" id="KW-0472">Membrane</keyword>
<protein>
    <submittedName>
        <fullName evidence="2">Uncharacterized protein</fullName>
    </submittedName>
</protein>
<feature type="transmembrane region" description="Helical" evidence="1">
    <location>
        <begin position="32"/>
        <end position="51"/>
    </location>
</feature>
<comment type="caution">
    <text evidence="2">The sequence shown here is derived from an EMBL/GenBank/DDBJ whole genome shotgun (WGS) entry which is preliminary data.</text>
</comment>
<evidence type="ECO:0000313" key="2">
    <source>
        <dbReference type="EMBL" id="KAG0554951.1"/>
    </source>
</evidence>
<sequence>MGSLSLVCLVLSILTILYDVHPKLHDLKKPVAVITASFAIYLLALDCIIFVRNPYPLRIKIIDLLFRNVLGSVYKNYKSIWCLQKWWPSFLRLYCNPFTFSETFFEGSRYMVLVQRGGLDFRTFDDISRFEDNDHRFSVSVRNMEGRWGDQQEWMELVEEGAFLQEEGILQQQSTVKAIADIYTRGVRTGYDVLYRIQGECADYNCLFRIFCAWSWFETEPDCGVVDIRLGGLKNGVRYIHTVDLDTMHRSLECGDYILRFVHHENHGFCVGGG</sequence>
<accession>A0A8T0G7L6</accession>
<keyword evidence="1" id="KW-1133">Transmembrane helix</keyword>
<name>A0A8T0G7L6_CERPU</name>
<gene>
    <name evidence="2" type="ORF">KC19_12G132500</name>
</gene>
<keyword evidence="3" id="KW-1185">Reference proteome</keyword>
<dbReference type="AlphaFoldDB" id="A0A8T0G7L6"/>
<dbReference type="EMBL" id="CM026433">
    <property type="protein sequence ID" value="KAG0554951.1"/>
    <property type="molecule type" value="Genomic_DNA"/>
</dbReference>
<evidence type="ECO:0000313" key="3">
    <source>
        <dbReference type="Proteomes" id="UP000822688"/>
    </source>
</evidence>